<accession>A0A830BH39</accession>
<dbReference type="AlphaFoldDB" id="A0A830BH39"/>
<dbReference type="Proteomes" id="UP000653305">
    <property type="component" value="Unassembled WGS sequence"/>
</dbReference>
<organism evidence="3 4">
    <name type="scientific">Phtheirospermum japonicum</name>
    <dbReference type="NCBI Taxonomy" id="374723"/>
    <lineage>
        <taxon>Eukaryota</taxon>
        <taxon>Viridiplantae</taxon>
        <taxon>Streptophyta</taxon>
        <taxon>Embryophyta</taxon>
        <taxon>Tracheophyta</taxon>
        <taxon>Spermatophyta</taxon>
        <taxon>Magnoliopsida</taxon>
        <taxon>eudicotyledons</taxon>
        <taxon>Gunneridae</taxon>
        <taxon>Pentapetalae</taxon>
        <taxon>asterids</taxon>
        <taxon>lamiids</taxon>
        <taxon>Lamiales</taxon>
        <taxon>Orobanchaceae</taxon>
        <taxon>Orobanchaceae incertae sedis</taxon>
        <taxon>Phtheirospermum</taxon>
    </lineage>
</organism>
<gene>
    <name evidence="3" type="ORF">PHJA_000832800</name>
</gene>
<evidence type="ECO:0000256" key="2">
    <source>
        <dbReference type="SAM" id="Phobius"/>
    </source>
</evidence>
<evidence type="ECO:0000256" key="1">
    <source>
        <dbReference type="SAM" id="MobiDB-lite"/>
    </source>
</evidence>
<comment type="caution">
    <text evidence="3">The sequence shown here is derived from an EMBL/GenBank/DDBJ whole genome shotgun (WGS) entry which is preliminary data.</text>
</comment>
<keyword evidence="4" id="KW-1185">Reference proteome</keyword>
<dbReference type="EMBL" id="BMAC01000133">
    <property type="protein sequence ID" value="GFP86890.1"/>
    <property type="molecule type" value="Genomic_DNA"/>
</dbReference>
<evidence type="ECO:0000313" key="4">
    <source>
        <dbReference type="Proteomes" id="UP000653305"/>
    </source>
</evidence>
<name>A0A830BH39_9LAMI</name>
<sequence>MANLWVFVPLTKELGDSSQKELDNGNSTKDYGPLRPDHLVNASKESILPRSLVPPMGLYLQNSLLSWALPSLSMGLLLLCALLPQSLY</sequence>
<keyword evidence="2" id="KW-1133">Transmembrane helix</keyword>
<reference evidence="3" key="1">
    <citation type="submission" date="2020-07" db="EMBL/GenBank/DDBJ databases">
        <title>Ethylene signaling mediates host invasion by parasitic plants.</title>
        <authorList>
            <person name="Yoshida S."/>
        </authorList>
    </citation>
    <scope>NUCLEOTIDE SEQUENCE</scope>
    <source>
        <strain evidence="3">Okayama</strain>
    </source>
</reference>
<protein>
    <submittedName>
        <fullName evidence="3">Uncharacterized protein</fullName>
    </submittedName>
</protein>
<feature type="region of interest" description="Disordered" evidence="1">
    <location>
        <begin position="16"/>
        <end position="36"/>
    </location>
</feature>
<feature type="transmembrane region" description="Helical" evidence="2">
    <location>
        <begin position="64"/>
        <end position="83"/>
    </location>
</feature>
<keyword evidence="2" id="KW-0812">Transmembrane</keyword>
<proteinExistence type="predicted"/>
<keyword evidence="2" id="KW-0472">Membrane</keyword>
<evidence type="ECO:0000313" key="3">
    <source>
        <dbReference type="EMBL" id="GFP86890.1"/>
    </source>
</evidence>